<gene>
    <name evidence="2" type="ORF">GALL_408930</name>
</gene>
<feature type="transmembrane region" description="Helical" evidence="1">
    <location>
        <begin position="97"/>
        <end position="116"/>
    </location>
</feature>
<feature type="transmembrane region" description="Helical" evidence="1">
    <location>
        <begin position="65"/>
        <end position="85"/>
    </location>
</feature>
<evidence type="ECO:0000256" key="1">
    <source>
        <dbReference type="SAM" id="Phobius"/>
    </source>
</evidence>
<dbReference type="Pfam" id="PF11255">
    <property type="entry name" value="DUF3054"/>
    <property type="match status" value="1"/>
</dbReference>
<proteinExistence type="predicted"/>
<organism evidence="2">
    <name type="scientific">mine drainage metagenome</name>
    <dbReference type="NCBI Taxonomy" id="410659"/>
    <lineage>
        <taxon>unclassified sequences</taxon>
        <taxon>metagenomes</taxon>
        <taxon>ecological metagenomes</taxon>
    </lineage>
</organism>
<name>A0A1J5Q273_9ZZZZ</name>
<accession>A0A1J5Q273</accession>
<comment type="caution">
    <text evidence="2">The sequence shown here is derived from an EMBL/GenBank/DDBJ whole genome shotgun (WGS) entry which is preliminary data.</text>
</comment>
<keyword evidence="1" id="KW-0472">Membrane</keyword>
<protein>
    <recommendedName>
        <fullName evidence="3">DUF3054 domain-containing protein</fullName>
    </recommendedName>
</protein>
<evidence type="ECO:0000313" key="2">
    <source>
        <dbReference type="EMBL" id="OIQ77410.1"/>
    </source>
</evidence>
<evidence type="ECO:0008006" key="3">
    <source>
        <dbReference type="Google" id="ProtNLM"/>
    </source>
</evidence>
<feature type="transmembrane region" description="Helical" evidence="1">
    <location>
        <begin position="32"/>
        <end position="53"/>
    </location>
</feature>
<dbReference type="EMBL" id="MLJW01001622">
    <property type="protein sequence ID" value="OIQ77410.1"/>
    <property type="molecule type" value="Genomic_DNA"/>
</dbReference>
<keyword evidence="1" id="KW-0812">Transmembrane</keyword>
<dbReference type="InterPro" id="IPR021414">
    <property type="entry name" value="DUF3054"/>
</dbReference>
<reference evidence="2" key="1">
    <citation type="submission" date="2016-10" db="EMBL/GenBank/DDBJ databases">
        <title>Sequence of Gallionella enrichment culture.</title>
        <authorList>
            <person name="Poehlein A."/>
            <person name="Muehling M."/>
            <person name="Daniel R."/>
        </authorList>
    </citation>
    <scope>NUCLEOTIDE SEQUENCE</scope>
</reference>
<sequence length="128" mass="13447">MLRRLLPVLADLAVVVLFAAIGRSAHAHGDSVLGVLATAWPFLVGTVVGWVVAARTVTSAWRAELRLWPTGAIVWACTWGLGMALRGLTGGGLAPSFLLVAALVLAGMLAAWRVIVRLALHPGVLHQD</sequence>
<keyword evidence="1" id="KW-1133">Transmembrane helix</keyword>
<dbReference type="AlphaFoldDB" id="A0A1J5Q273"/>